<sequence>MLYKFISVSETRFQKTKTALKNQQASIQGLETQIGQLSKLISERQQGSFPLELQQDNAMNKGREEVNDDDPKQEPPRTKTTETEHYYQVANKDTHEERRFQIEELDEWRATIAHERGRSEQSEARPCNMAVFNTRPRHTGKKAAVPSSKRRRGSGSSSVYATAEVRHPFLEFPKLRKRSYFRYYTHDHSLQVLMMNNDDPGTIHFRLGALAPISFTYDPSHSKASALPPSLRYLHAILVHTLTRRRESTGVVNTHDAYYLWCMGNAHVTDLAYFIAFAIRHSPSDRAAQEGSDLHWPLRDAPCLTFRPPQHRGPVISVYTDRSNVPTGHHDYVTHEDDRVPTWD</sequence>
<evidence type="ECO:0000313" key="2">
    <source>
        <dbReference type="EMBL" id="PPR96733.1"/>
    </source>
</evidence>
<evidence type="ECO:0000313" key="3">
    <source>
        <dbReference type="Proteomes" id="UP000239757"/>
    </source>
</evidence>
<feature type="region of interest" description="Disordered" evidence="1">
    <location>
        <begin position="137"/>
        <end position="159"/>
    </location>
</feature>
<feature type="compositionally biased region" description="Basic and acidic residues" evidence="1">
    <location>
        <begin position="61"/>
        <end position="84"/>
    </location>
</feature>
<evidence type="ECO:0000256" key="1">
    <source>
        <dbReference type="SAM" id="MobiDB-lite"/>
    </source>
</evidence>
<accession>A0A2P5X072</accession>
<feature type="region of interest" description="Disordered" evidence="1">
    <location>
        <begin position="50"/>
        <end position="84"/>
    </location>
</feature>
<organism evidence="2 3">
    <name type="scientific">Gossypium barbadense</name>
    <name type="common">Sea Island cotton</name>
    <name type="synonym">Hibiscus barbadensis</name>
    <dbReference type="NCBI Taxonomy" id="3634"/>
    <lineage>
        <taxon>Eukaryota</taxon>
        <taxon>Viridiplantae</taxon>
        <taxon>Streptophyta</taxon>
        <taxon>Embryophyta</taxon>
        <taxon>Tracheophyta</taxon>
        <taxon>Spermatophyta</taxon>
        <taxon>Magnoliopsida</taxon>
        <taxon>eudicotyledons</taxon>
        <taxon>Gunneridae</taxon>
        <taxon>Pentapetalae</taxon>
        <taxon>rosids</taxon>
        <taxon>malvids</taxon>
        <taxon>Malvales</taxon>
        <taxon>Malvaceae</taxon>
        <taxon>Malvoideae</taxon>
        <taxon>Gossypium</taxon>
    </lineage>
</organism>
<dbReference type="EMBL" id="KZ665995">
    <property type="protein sequence ID" value="PPR96733.1"/>
    <property type="molecule type" value="Genomic_DNA"/>
</dbReference>
<dbReference type="Proteomes" id="UP000239757">
    <property type="component" value="Unassembled WGS sequence"/>
</dbReference>
<dbReference type="AlphaFoldDB" id="A0A2P5X072"/>
<name>A0A2P5X072_GOSBA</name>
<reference evidence="2 3" key="1">
    <citation type="submission" date="2015-01" db="EMBL/GenBank/DDBJ databases">
        <title>Genome of allotetraploid Gossypium barbadense reveals genomic plasticity and fiber elongation in cotton evolution.</title>
        <authorList>
            <person name="Chen X."/>
            <person name="Liu X."/>
            <person name="Zhao B."/>
            <person name="Zheng H."/>
            <person name="Hu Y."/>
            <person name="Lu G."/>
            <person name="Yang C."/>
            <person name="Chen J."/>
            <person name="Shan C."/>
            <person name="Zhang L."/>
            <person name="Zhou Y."/>
            <person name="Wang L."/>
            <person name="Guo W."/>
            <person name="Bai Y."/>
            <person name="Ruan J."/>
            <person name="Shangguan X."/>
            <person name="Mao Y."/>
            <person name="Jiang J."/>
            <person name="Zhu Y."/>
            <person name="Lei J."/>
            <person name="Kang H."/>
            <person name="Chen S."/>
            <person name="He X."/>
            <person name="Wang R."/>
            <person name="Wang Y."/>
            <person name="Chen J."/>
            <person name="Wang L."/>
            <person name="Yu S."/>
            <person name="Wang B."/>
            <person name="Wei J."/>
            <person name="Song S."/>
            <person name="Lu X."/>
            <person name="Gao Z."/>
            <person name="Gu W."/>
            <person name="Deng X."/>
            <person name="Ma D."/>
            <person name="Wang S."/>
            <person name="Liang W."/>
            <person name="Fang L."/>
            <person name="Cai C."/>
            <person name="Zhu X."/>
            <person name="Zhou B."/>
            <person name="Zhang Y."/>
            <person name="Chen Z."/>
            <person name="Xu S."/>
            <person name="Zhu R."/>
            <person name="Wang S."/>
            <person name="Zhang T."/>
            <person name="Zhao G."/>
        </authorList>
    </citation>
    <scope>NUCLEOTIDE SEQUENCE [LARGE SCALE GENOMIC DNA]</scope>
    <source>
        <strain evidence="3">cv. Xinhai21</strain>
        <tissue evidence="2">Leaf</tissue>
    </source>
</reference>
<protein>
    <submittedName>
        <fullName evidence="2">Uncharacterized protein</fullName>
    </submittedName>
</protein>
<gene>
    <name evidence="2" type="ORF">GOBAR_AA23936</name>
</gene>
<proteinExistence type="predicted"/>